<evidence type="ECO:0000313" key="3">
    <source>
        <dbReference type="Proteomes" id="UP000237222"/>
    </source>
</evidence>
<dbReference type="InterPro" id="IPR039935">
    <property type="entry name" value="YML079W-like"/>
</dbReference>
<dbReference type="OrthoDB" id="9798288at2"/>
<dbReference type="InterPro" id="IPR009327">
    <property type="entry name" value="Cupin_DUF985"/>
</dbReference>
<dbReference type="AlphaFoldDB" id="A0A2S4HDS2"/>
<dbReference type="RefSeq" id="WP_103685101.1">
    <property type="nucleotide sequence ID" value="NZ_PQGG01000031.1"/>
</dbReference>
<dbReference type="InterPro" id="IPR014710">
    <property type="entry name" value="RmlC-like_jellyroll"/>
</dbReference>
<evidence type="ECO:0000259" key="1">
    <source>
        <dbReference type="Pfam" id="PF06172"/>
    </source>
</evidence>
<protein>
    <submittedName>
        <fullName evidence="2">Cupin</fullName>
    </submittedName>
</protein>
<gene>
    <name evidence="2" type="ORF">C0068_14020</name>
</gene>
<dbReference type="Gene3D" id="2.60.120.10">
    <property type="entry name" value="Jelly Rolls"/>
    <property type="match status" value="1"/>
</dbReference>
<dbReference type="Proteomes" id="UP000237222">
    <property type="component" value="Unassembled WGS sequence"/>
</dbReference>
<dbReference type="PANTHER" id="PTHR33387">
    <property type="entry name" value="RMLC-LIKE JELLY ROLL FOLD PROTEIN"/>
    <property type="match status" value="1"/>
</dbReference>
<accession>A0A2S4HDS2</accession>
<feature type="domain" description="DUF985" evidence="1">
    <location>
        <begin position="8"/>
        <end position="137"/>
    </location>
</feature>
<name>A0A2S4HDS2_9GAMM</name>
<proteinExistence type="predicted"/>
<organism evidence="2 3">
    <name type="scientific">Zhongshania marina</name>
    <dbReference type="NCBI Taxonomy" id="2304603"/>
    <lineage>
        <taxon>Bacteria</taxon>
        <taxon>Pseudomonadati</taxon>
        <taxon>Pseudomonadota</taxon>
        <taxon>Gammaproteobacteria</taxon>
        <taxon>Cellvibrionales</taxon>
        <taxon>Spongiibacteraceae</taxon>
        <taxon>Zhongshania</taxon>
    </lineage>
</organism>
<dbReference type="SUPFAM" id="SSF51182">
    <property type="entry name" value="RmlC-like cupins"/>
    <property type="match status" value="1"/>
</dbReference>
<comment type="caution">
    <text evidence="2">The sequence shown here is derived from an EMBL/GenBank/DDBJ whole genome shotgun (WGS) entry which is preliminary data.</text>
</comment>
<dbReference type="PANTHER" id="PTHR33387:SF3">
    <property type="entry name" value="DUF985 DOMAIN-CONTAINING PROTEIN"/>
    <property type="match status" value="1"/>
</dbReference>
<dbReference type="Pfam" id="PF06172">
    <property type="entry name" value="Cupin_5"/>
    <property type="match status" value="1"/>
</dbReference>
<dbReference type="CDD" id="cd06121">
    <property type="entry name" value="cupin_YML079wp"/>
    <property type="match status" value="1"/>
</dbReference>
<evidence type="ECO:0000313" key="2">
    <source>
        <dbReference type="EMBL" id="POP52118.1"/>
    </source>
</evidence>
<sequence length="162" mass="17953">MTSSTSSELIKHLNLEPHLEGGYFCRTFTSSHTVNGRAALSSIYYLLSNASPIGHLHRNRSDILHFWQQGSPIHYTLIAPDGNMSEVVMGPDLAAGQQLQMLVPGGFWKASELRCGEHGLISEAVCPGFDFGDHELATAEQIQRDFPQHWPALMPLVSRQIK</sequence>
<dbReference type="EMBL" id="PQGG01000031">
    <property type="protein sequence ID" value="POP52118.1"/>
    <property type="molecule type" value="Genomic_DNA"/>
</dbReference>
<dbReference type="InterPro" id="IPR011051">
    <property type="entry name" value="RmlC_Cupin_sf"/>
</dbReference>
<reference evidence="2" key="1">
    <citation type="submission" date="2018-01" db="EMBL/GenBank/DDBJ databases">
        <authorList>
            <person name="Yu X.-D."/>
        </authorList>
    </citation>
    <scope>NUCLEOTIDE SEQUENCE</scope>
    <source>
        <strain evidence="2">ZX-21</strain>
    </source>
</reference>